<dbReference type="RefSeq" id="WP_016464759.1">
    <property type="nucleotide sequence ID" value="NZ_CP025299.1"/>
</dbReference>
<dbReference type="InterPro" id="IPR009061">
    <property type="entry name" value="DNA-bd_dom_put_sf"/>
</dbReference>
<evidence type="ECO:0000259" key="1">
    <source>
        <dbReference type="Pfam" id="PF12728"/>
    </source>
</evidence>
<dbReference type="Pfam" id="PF12728">
    <property type="entry name" value="HTH_17"/>
    <property type="match status" value="1"/>
</dbReference>
<dbReference type="KEGG" id="mhos:CXR34_07850"/>
<dbReference type="EMBL" id="CP025299">
    <property type="protein sequence ID" value="AUG29378.1"/>
    <property type="molecule type" value="Genomic_DNA"/>
</dbReference>
<dbReference type="Proteomes" id="UP000233276">
    <property type="component" value="Chromosome"/>
</dbReference>
<dbReference type="SUPFAM" id="SSF46955">
    <property type="entry name" value="Putative DNA-binding domain"/>
    <property type="match status" value="1"/>
</dbReference>
<evidence type="ECO:0000313" key="2">
    <source>
        <dbReference type="EMBL" id="AUG29378.1"/>
    </source>
</evidence>
<reference evidence="2 3" key="1">
    <citation type="submission" date="2017-12" db="EMBL/GenBank/DDBJ databases">
        <title>Isolation and characterization of estrogens degradatiion strain Microbacterium hominis SJTG1.</title>
        <authorList>
            <person name="Xiong W."/>
            <person name="Yin C."/>
            <person name="Zheng D."/>
            <person name="Liang R."/>
        </authorList>
    </citation>
    <scope>NUCLEOTIDE SEQUENCE [LARGE SCALE GENOMIC DNA]</scope>
    <source>
        <strain evidence="2 3">SJTG1</strain>
    </source>
</reference>
<evidence type="ECO:0000313" key="3">
    <source>
        <dbReference type="Proteomes" id="UP000233276"/>
    </source>
</evidence>
<proteinExistence type="predicted"/>
<gene>
    <name evidence="2" type="ORF">CXR34_07850</name>
</gene>
<protein>
    <submittedName>
        <fullName evidence="2">DNA-binding protein</fullName>
    </submittedName>
</protein>
<name>A0A2K9DLX8_9MICO</name>
<feature type="domain" description="Helix-turn-helix" evidence="1">
    <location>
        <begin position="13"/>
        <end position="61"/>
    </location>
</feature>
<organism evidence="2 3">
    <name type="scientific">Microbacterium hominis</name>
    <dbReference type="NCBI Taxonomy" id="162426"/>
    <lineage>
        <taxon>Bacteria</taxon>
        <taxon>Bacillati</taxon>
        <taxon>Actinomycetota</taxon>
        <taxon>Actinomycetes</taxon>
        <taxon>Micrococcales</taxon>
        <taxon>Microbacteriaceae</taxon>
        <taxon>Microbacterium</taxon>
    </lineage>
</organism>
<accession>A0A2K9DLX8</accession>
<dbReference type="AlphaFoldDB" id="A0A2K9DLX8"/>
<sequence>MSTQTAHSPAAALLTQDEAAEYLRTPSRTLENWRLRGGGPKFVKFGRRVFYRQGALDSFIDDHEVAS</sequence>
<dbReference type="InterPro" id="IPR041657">
    <property type="entry name" value="HTH_17"/>
</dbReference>
<dbReference type="GO" id="GO:0003677">
    <property type="term" value="F:DNA binding"/>
    <property type="evidence" value="ECO:0007669"/>
    <property type="project" value="UniProtKB-KW"/>
</dbReference>
<keyword evidence="2" id="KW-0238">DNA-binding</keyword>